<dbReference type="Proteomes" id="UP000181980">
    <property type="component" value="Unassembled WGS sequence"/>
</dbReference>
<evidence type="ECO:0000256" key="2">
    <source>
        <dbReference type="ARBA" id="ARBA00001968"/>
    </source>
</evidence>
<comment type="cofactor">
    <cofactor evidence="13">
        <name>Mg(2+)</name>
        <dbReference type="ChEBI" id="CHEBI:18420"/>
    </cofactor>
</comment>
<evidence type="ECO:0000256" key="11">
    <source>
        <dbReference type="ARBA" id="ARBA00032305"/>
    </source>
</evidence>
<keyword evidence="13" id="KW-0479">Metal-binding</keyword>
<organism evidence="14 15">
    <name type="scientific">Jiangella alba</name>
    <dbReference type="NCBI Taxonomy" id="561176"/>
    <lineage>
        <taxon>Bacteria</taxon>
        <taxon>Bacillati</taxon>
        <taxon>Actinomycetota</taxon>
        <taxon>Actinomycetes</taxon>
        <taxon>Jiangellales</taxon>
        <taxon>Jiangellaceae</taxon>
        <taxon>Jiangella</taxon>
    </lineage>
</organism>
<dbReference type="GO" id="GO:0008948">
    <property type="term" value="F:oxaloacetate decarboxylase activity"/>
    <property type="evidence" value="ECO:0007669"/>
    <property type="project" value="UniProtKB-EC"/>
</dbReference>
<feature type="binding site" evidence="13">
    <location>
        <begin position="122"/>
        <end position="125"/>
    </location>
    <ligand>
        <name>substrate</name>
    </ligand>
</feature>
<evidence type="ECO:0000256" key="5">
    <source>
        <dbReference type="ARBA" id="ARBA00012213"/>
    </source>
</evidence>
<evidence type="ECO:0000256" key="9">
    <source>
        <dbReference type="ARBA" id="ARBA00029596"/>
    </source>
</evidence>
<evidence type="ECO:0000256" key="7">
    <source>
        <dbReference type="ARBA" id="ARBA00016549"/>
    </source>
</evidence>
<feature type="binding site" evidence="13">
    <location>
        <position position="144"/>
    </location>
    <ligand>
        <name>substrate</name>
    </ligand>
</feature>
<dbReference type="RefSeq" id="WP_069115053.1">
    <property type="nucleotide sequence ID" value="NZ_FNUC01000003.1"/>
</dbReference>
<keyword evidence="13" id="KW-0460">Magnesium</keyword>
<dbReference type="CDD" id="cd16841">
    <property type="entry name" value="RraA_family"/>
    <property type="match status" value="1"/>
</dbReference>
<comment type="cofactor">
    <cofactor evidence="2">
        <name>a divalent metal cation</name>
        <dbReference type="ChEBI" id="CHEBI:60240"/>
    </cofactor>
</comment>
<dbReference type="Gene3D" id="3.50.30.40">
    <property type="entry name" value="Ribonuclease E inhibitor RraA/RraA-like"/>
    <property type="match status" value="1"/>
</dbReference>
<comment type="function">
    <text evidence="8">Catalyzes the aldol cleavage of 4-hydroxy-4-methyl-2-oxoglutarate (HMG) into 2 molecules of pyruvate. Also contains a secondary oxaloacetate (OAA) decarboxylase activity due to the common pyruvate enolate transition state formed following C-C bond cleavage in the retro-aldol and decarboxylation reactions.</text>
</comment>
<dbReference type="SUPFAM" id="SSF89562">
    <property type="entry name" value="RraA-like"/>
    <property type="match status" value="1"/>
</dbReference>
<evidence type="ECO:0000313" key="14">
    <source>
        <dbReference type="EMBL" id="SEE74953.1"/>
    </source>
</evidence>
<dbReference type="PANTHER" id="PTHR33254:SF4">
    <property type="entry name" value="4-HYDROXY-4-METHYL-2-OXOGLUTARATE ALDOLASE 3-RELATED"/>
    <property type="match status" value="1"/>
</dbReference>
<proteinExistence type="inferred from homology"/>
<dbReference type="InterPro" id="IPR005493">
    <property type="entry name" value="RraA/RraA-like"/>
</dbReference>
<dbReference type="AlphaFoldDB" id="A0A1H5LD23"/>
<dbReference type="NCBIfam" id="NF006093">
    <property type="entry name" value="PRK08245.1"/>
    <property type="match status" value="1"/>
</dbReference>
<sequence>MTRTIPTPAWPLPVVGAEPPRPDSLLLKRFERVSAATACAILHKLGIRRTWLEGPTPLAAAPHTVGVARTLLLMPQREDVVSGLDQEYVERHSALWRVFDDVMPGDMLVVQANGAPRTGCVGEILATAFAELGGRGIVVDGRVRDTPALTELGLPVWCTGATPHYASQDELFPWGFHVPVQVGGCLVLPGDIIVADRDGAVVVPARLAEAVADRAEEHEDWEAFSRDRVRAGARLSDYYPLNEATRREFEKERGR</sequence>
<comment type="catalytic activity">
    <reaction evidence="12">
        <text>oxaloacetate + H(+) = pyruvate + CO2</text>
        <dbReference type="Rhea" id="RHEA:15641"/>
        <dbReference type="ChEBI" id="CHEBI:15361"/>
        <dbReference type="ChEBI" id="CHEBI:15378"/>
        <dbReference type="ChEBI" id="CHEBI:16452"/>
        <dbReference type="ChEBI" id="CHEBI:16526"/>
        <dbReference type="EC" id="4.1.1.112"/>
    </reaction>
</comment>
<comment type="subunit">
    <text evidence="4">Homotrimer.</text>
</comment>
<comment type="similarity">
    <text evidence="3">Belongs to the class II aldolase/RraA-like family.</text>
</comment>
<dbReference type="GO" id="GO:0047443">
    <property type="term" value="F:4-hydroxy-4-methyl-2-oxoglutarate aldolase activity"/>
    <property type="evidence" value="ECO:0007669"/>
    <property type="project" value="UniProtKB-EC"/>
</dbReference>
<dbReference type="EC" id="4.1.3.17" evidence="5"/>
<comment type="catalytic activity">
    <reaction evidence="1">
        <text>4-hydroxy-4-methyl-2-oxoglutarate = 2 pyruvate</text>
        <dbReference type="Rhea" id="RHEA:22748"/>
        <dbReference type="ChEBI" id="CHEBI:15361"/>
        <dbReference type="ChEBI" id="CHEBI:58276"/>
        <dbReference type="EC" id="4.1.3.17"/>
    </reaction>
</comment>
<protein>
    <recommendedName>
        <fullName evidence="7">Putative 4-hydroxy-4-methyl-2-oxoglutarate aldolase</fullName>
        <ecNumber evidence="6">4.1.1.112</ecNumber>
        <ecNumber evidence="5">4.1.3.17</ecNumber>
    </recommendedName>
    <alternativeName>
        <fullName evidence="11">Oxaloacetate decarboxylase</fullName>
    </alternativeName>
    <alternativeName>
        <fullName evidence="9">Regulator of ribonuclease activity homolog</fullName>
    </alternativeName>
    <alternativeName>
        <fullName evidence="10">RraA-like protein</fullName>
    </alternativeName>
</protein>
<gene>
    <name evidence="14" type="ORF">SAMN04488561_2538</name>
</gene>
<evidence type="ECO:0000256" key="4">
    <source>
        <dbReference type="ARBA" id="ARBA00011233"/>
    </source>
</evidence>
<keyword evidence="15" id="KW-1185">Reference proteome</keyword>
<evidence type="ECO:0000256" key="13">
    <source>
        <dbReference type="PIRSR" id="PIRSR605493-1"/>
    </source>
</evidence>
<dbReference type="GO" id="GO:0046872">
    <property type="term" value="F:metal ion binding"/>
    <property type="evidence" value="ECO:0007669"/>
    <property type="project" value="UniProtKB-KW"/>
</dbReference>
<evidence type="ECO:0000256" key="12">
    <source>
        <dbReference type="ARBA" id="ARBA00047973"/>
    </source>
</evidence>
<dbReference type="InterPro" id="IPR036704">
    <property type="entry name" value="RraA/RraA-like_sf"/>
</dbReference>
<dbReference type="STRING" id="561176.SAMN04488561_2538"/>
<evidence type="ECO:0000256" key="8">
    <source>
        <dbReference type="ARBA" id="ARBA00025046"/>
    </source>
</evidence>
<accession>A0A1H5LD23</accession>
<dbReference type="Pfam" id="PF03737">
    <property type="entry name" value="RraA-like"/>
    <property type="match status" value="1"/>
</dbReference>
<evidence type="ECO:0000256" key="1">
    <source>
        <dbReference type="ARBA" id="ARBA00001342"/>
    </source>
</evidence>
<dbReference type="PANTHER" id="PTHR33254">
    <property type="entry name" value="4-HYDROXY-4-METHYL-2-OXOGLUTARATE ALDOLASE 3-RELATED"/>
    <property type="match status" value="1"/>
</dbReference>
<name>A0A1H5LD23_9ACTN</name>
<evidence type="ECO:0000256" key="3">
    <source>
        <dbReference type="ARBA" id="ARBA00008621"/>
    </source>
</evidence>
<evidence type="ECO:0000256" key="10">
    <source>
        <dbReference type="ARBA" id="ARBA00030169"/>
    </source>
</evidence>
<reference evidence="15" key="1">
    <citation type="submission" date="2016-10" db="EMBL/GenBank/DDBJ databases">
        <authorList>
            <person name="Varghese N."/>
            <person name="Submissions S."/>
        </authorList>
    </citation>
    <scope>NUCLEOTIDE SEQUENCE [LARGE SCALE GENOMIC DNA]</scope>
    <source>
        <strain evidence="15">DSM 45237</strain>
    </source>
</reference>
<feature type="binding site" evidence="13">
    <location>
        <position position="145"/>
    </location>
    <ligand>
        <name>Mg(2+)</name>
        <dbReference type="ChEBI" id="CHEBI:18420"/>
    </ligand>
</feature>
<dbReference type="EMBL" id="FNUC01000003">
    <property type="protein sequence ID" value="SEE74953.1"/>
    <property type="molecule type" value="Genomic_DNA"/>
</dbReference>
<dbReference type="EC" id="4.1.1.112" evidence="6"/>
<evidence type="ECO:0000313" key="15">
    <source>
        <dbReference type="Proteomes" id="UP000181980"/>
    </source>
</evidence>
<evidence type="ECO:0000256" key="6">
    <source>
        <dbReference type="ARBA" id="ARBA00012947"/>
    </source>
</evidence>